<feature type="binding site" evidence="3">
    <location>
        <position position="92"/>
    </location>
    <ligand>
        <name>ATP</name>
        <dbReference type="ChEBI" id="CHEBI:30616"/>
    </ligand>
</feature>
<keyword evidence="2 3" id="KW-0067">ATP-binding</keyword>
<gene>
    <name evidence="6" type="ORF">CcCBS67573_g08657</name>
</gene>
<dbReference type="PROSITE" id="PS00107">
    <property type="entry name" value="PROTEIN_KINASE_ATP"/>
    <property type="match status" value="1"/>
</dbReference>
<comment type="similarity">
    <text evidence="4">Belongs to the protein kinase superfamily.</text>
</comment>
<evidence type="ECO:0000313" key="6">
    <source>
        <dbReference type="EMBL" id="TPX63524.1"/>
    </source>
</evidence>
<feature type="domain" description="Protein kinase" evidence="5">
    <location>
        <begin position="55"/>
        <end position="380"/>
    </location>
</feature>
<dbReference type="GO" id="GO:0005524">
    <property type="term" value="F:ATP binding"/>
    <property type="evidence" value="ECO:0007669"/>
    <property type="project" value="UniProtKB-UniRule"/>
</dbReference>
<dbReference type="GO" id="GO:0004674">
    <property type="term" value="F:protein serine/threonine kinase activity"/>
    <property type="evidence" value="ECO:0007669"/>
    <property type="project" value="UniProtKB-KW"/>
</dbReference>
<dbReference type="Gene3D" id="3.30.200.20">
    <property type="entry name" value="Phosphorylase Kinase, domain 1"/>
    <property type="match status" value="1"/>
</dbReference>
<keyword evidence="7" id="KW-1185">Reference proteome</keyword>
<dbReference type="Proteomes" id="UP000320333">
    <property type="component" value="Unassembled WGS sequence"/>
</dbReference>
<dbReference type="PANTHER" id="PTHR44167">
    <property type="entry name" value="OVARIAN-SPECIFIC SERINE/THREONINE-PROTEIN KINASE LOK-RELATED"/>
    <property type="match status" value="1"/>
</dbReference>
<protein>
    <recommendedName>
        <fullName evidence="5">Protein kinase domain-containing protein</fullName>
    </recommendedName>
</protein>
<evidence type="ECO:0000256" key="2">
    <source>
        <dbReference type="ARBA" id="ARBA00022840"/>
    </source>
</evidence>
<keyword evidence="4" id="KW-0723">Serine/threonine-protein kinase</keyword>
<dbReference type="GO" id="GO:0005634">
    <property type="term" value="C:nucleus"/>
    <property type="evidence" value="ECO:0007669"/>
    <property type="project" value="TreeGrafter"/>
</dbReference>
<dbReference type="SMART" id="SM00220">
    <property type="entry name" value="S_TKc"/>
    <property type="match status" value="1"/>
</dbReference>
<dbReference type="STRING" id="246404.A0A507EI54"/>
<evidence type="ECO:0000259" key="5">
    <source>
        <dbReference type="PROSITE" id="PS50011"/>
    </source>
</evidence>
<dbReference type="Pfam" id="PF00069">
    <property type="entry name" value="Pkinase"/>
    <property type="match status" value="1"/>
</dbReference>
<dbReference type="PANTHER" id="PTHR44167:SF24">
    <property type="entry name" value="SERINE_THREONINE-PROTEIN KINASE CHK2"/>
    <property type="match status" value="1"/>
</dbReference>
<keyword evidence="1 3" id="KW-0547">Nucleotide-binding</keyword>
<sequence length="469" mass="50555">MLAINNSPSPTTTTAPMHSTIKQSPLYDGLSNDTKARTAVRNAFTHSPAKMHRVYSIARVIGFGSNGVVLAARAANGTPVAIKIIYKEFAGKMGAPLSEIEVLKYLSQAGHSAHLLNMVDHWEDSHHNYIVTELFGSDWSQASDAQFETLEPVTFRSRFGGKVTEHKFPFSAGSSDLWSWQHAHRSHMQNTEGHSLLPIDPVKQIIKQIAMGLQSMHAKGFYHADVKIENILVQSASSDAMNSTSTGVKLADFGHARHFSYGIRNYGTAQLQAPEFLNDSPFSSMELDGRAADVFALGMVLYALLSENGCLPSTAQALAMSSTGYESLMSSNGGYYPFDAIADLDHHDEAWGLLNGMCRVDPAQRFTMDQACSITPTGFAECLSNPANCPHASSIQFPVPSIDDFSTLVHTLAKRLRLTIVEQVPMAVSARLKAAKPANAMMKALSASANAAGAAGGIVSFELKCGSTL</sequence>
<keyword evidence="4" id="KW-0418">Kinase</keyword>
<dbReference type="PROSITE" id="PS50011">
    <property type="entry name" value="PROTEIN_KINASE_DOM"/>
    <property type="match status" value="1"/>
</dbReference>
<comment type="caution">
    <text evidence="6">The sequence shown here is derived from an EMBL/GenBank/DDBJ whole genome shotgun (WGS) entry which is preliminary data.</text>
</comment>
<dbReference type="EMBL" id="QEAP01000602">
    <property type="protein sequence ID" value="TPX63524.1"/>
    <property type="molecule type" value="Genomic_DNA"/>
</dbReference>
<reference evidence="6 7" key="1">
    <citation type="journal article" date="2019" name="Sci. Rep.">
        <title>Comparative genomics of chytrid fungi reveal insights into the obligate biotrophic and pathogenic lifestyle of Synchytrium endobioticum.</title>
        <authorList>
            <person name="van de Vossenberg B.T.L.H."/>
            <person name="Warris S."/>
            <person name="Nguyen H.D.T."/>
            <person name="van Gent-Pelzer M.P.E."/>
            <person name="Joly D.L."/>
            <person name="van de Geest H.C."/>
            <person name="Bonants P.J.M."/>
            <person name="Smith D.S."/>
            <person name="Levesque C.A."/>
            <person name="van der Lee T.A.J."/>
        </authorList>
    </citation>
    <scope>NUCLEOTIDE SEQUENCE [LARGE SCALE GENOMIC DNA]</scope>
    <source>
        <strain evidence="6 7">CBS 675.73</strain>
    </source>
</reference>
<dbReference type="InterPro" id="IPR017441">
    <property type="entry name" value="Protein_kinase_ATP_BS"/>
</dbReference>
<dbReference type="InterPro" id="IPR000719">
    <property type="entry name" value="Prot_kinase_dom"/>
</dbReference>
<evidence type="ECO:0000256" key="3">
    <source>
        <dbReference type="PROSITE-ProRule" id="PRU10141"/>
    </source>
</evidence>
<proteinExistence type="inferred from homology"/>
<dbReference type="SUPFAM" id="SSF56112">
    <property type="entry name" value="Protein kinase-like (PK-like)"/>
    <property type="match status" value="1"/>
</dbReference>
<dbReference type="OrthoDB" id="4062651at2759"/>
<dbReference type="Gene3D" id="1.10.510.10">
    <property type="entry name" value="Transferase(Phosphotransferase) domain 1"/>
    <property type="match status" value="1"/>
</dbReference>
<name>A0A507EI54_9FUNG</name>
<dbReference type="PROSITE" id="PS00108">
    <property type="entry name" value="PROTEIN_KINASE_ST"/>
    <property type="match status" value="1"/>
</dbReference>
<evidence type="ECO:0000256" key="1">
    <source>
        <dbReference type="ARBA" id="ARBA00022741"/>
    </source>
</evidence>
<organism evidence="6 7">
    <name type="scientific">Chytriomyces confervae</name>
    <dbReference type="NCBI Taxonomy" id="246404"/>
    <lineage>
        <taxon>Eukaryota</taxon>
        <taxon>Fungi</taxon>
        <taxon>Fungi incertae sedis</taxon>
        <taxon>Chytridiomycota</taxon>
        <taxon>Chytridiomycota incertae sedis</taxon>
        <taxon>Chytridiomycetes</taxon>
        <taxon>Chytridiales</taxon>
        <taxon>Chytriomycetaceae</taxon>
        <taxon>Chytriomyces</taxon>
    </lineage>
</organism>
<dbReference type="AlphaFoldDB" id="A0A507EI54"/>
<evidence type="ECO:0000313" key="7">
    <source>
        <dbReference type="Proteomes" id="UP000320333"/>
    </source>
</evidence>
<evidence type="ECO:0000256" key="4">
    <source>
        <dbReference type="RuleBase" id="RU000304"/>
    </source>
</evidence>
<dbReference type="InterPro" id="IPR011009">
    <property type="entry name" value="Kinase-like_dom_sf"/>
</dbReference>
<accession>A0A507EI54</accession>
<dbReference type="InterPro" id="IPR008271">
    <property type="entry name" value="Ser/Thr_kinase_AS"/>
</dbReference>
<dbReference type="GO" id="GO:0044773">
    <property type="term" value="P:mitotic DNA damage checkpoint signaling"/>
    <property type="evidence" value="ECO:0007669"/>
    <property type="project" value="TreeGrafter"/>
</dbReference>
<keyword evidence="4" id="KW-0808">Transferase</keyword>